<reference evidence="3" key="2">
    <citation type="submission" date="2009-11" db="EMBL/GenBank/DDBJ databases">
        <title>The Genome Sequence of Allomyces macrogynus strain ATCC 38327.</title>
        <authorList>
            <consortium name="The Broad Institute Genome Sequencing Platform"/>
            <person name="Russ C."/>
            <person name="Cuomo C."/>
            <person name="Shea T."/>
            <person name="Young S.K."/>
            <person name="Zeng Q."/>
            <person name="Koehrsen M."/>
            <person name="Haas B."/>
            <person name="Borodovsky M."/>
            <person name="Guigo R."/>
            <person name="Alvarado L."/>
            <person name="Berlin A."/>
            <person name="Borenstein D."/>
            <person name="Chen Z."/>
            <person name="Engels R."/>
            <person name="Freedman E."/>
            <person name="Gellesch M."/>
            <person name="Goldberg J."/>
            <person name="Griggs A."/>
            <person name="Gujja S."/>
            <person name="Heiman D."/>
            <person name="Hepburn T."/>
            <person name="Howarth C."/>
            <person name="Jen D."/>
            <person name="Larson L."/>
            <person name="Lewis B."/>
            <person name="Mehta T."/>
            <person name="Park D."/>
            <person name="Pearson M."/>
            <person name="Roberts A."/>
            <person name="Saif S."/>
            <person name="Shenoy N."/>
            <person name="Sisk P."/>
            <person name="Stolte C."/>
            <person name="Sykes S."/>
            <person name="Walk T."/>
            <person name="White J."/>
            <person name="Yandava C."/>
            <person name="Burger G."/>
            <person name="Gray M.W."/>
            <person name="Holland P.W.H."/>
            <person name="King N."/>
            <person name="Lang F.B.F."/>
            <person name="Roger A.J."/>
            <person name="Ruiz-Trillo I."/>
            <person name="Lander E."/>
            <person name="Nusbaum C."/>
        </authorList>
    </citation>
    <scope>NUCLEOTIDE SEQUENCE [LARGE SCALE GENOMIC DNA]</scope>
    <source>
        <strain evidence="3">ATCC 38327</strain>
    </source>
</reference>
<evidence type="ECO:0000313" key="2">
    <source>
        <dbReference type="EMBL" id="KNE63562.1"/>
    </source>
</evidence>
<dbReference type="OrthoDB" id="2289276at2759"/>
<evidence type="ECO:0000313" key="3">
    <source>
        <dbReference type="Proteomes" id="UP000054350"/>
    </source>
</evidence>
<feature type="signal peptide" evidence="1">
    <location>
        <begin position="1"/>
        <end position="26"/>
    </location>
</feature>
<dbReference type="VEuPathDB" id="FungiDB:AMAG_08671"/>
<accession>A0A0L0SM26</accession>
<reference evidence="2 3" key="1">
    <citation type="submission" date="2009-11" db="EMBL/GenBank/DDBJ databases">
        <title>Annotation of Allomyces macrogynus ATCC 38327.</title>
        <authorList>
            <consortium name="The Broad Institute Genome Sequencing Platform"/>
            <person name="Russ C."/>
            <person name="Cuomo C."/>
            <person name="Burger G."/>
            <person name="Gray M.W."/>
            <person name="Holland P.W.H."/>
            <person name="King N."/>
            <person name="Lang F.B.F."/>
            <person name="Roger A.J."/>
            <person name="Ruiz-Trillo I."/>
            <person name="Young S.K."/>
            <person name="Zeng Q."/>
            <person name="Gargeya S."/>
            <person name="Fitzgerald M."/>
            <person name="Haas B."/>
            <person name="Abouelleil A."/>
            <person name="Alvarado L."/>
            <person name="Arachchi H.M."/>
            <person name="Berlin A."/>
            <person name="Chapman S.B."/>
            <person name="Gearin G."/>
            <person name="Goldberg J."/>
            <person name="Griggs A."/>
            <person name="Gujja S."/>
            <person name="Hansen M."/>
            <person name="Heiman D."/>
            <person name="Howarth C."/>
            <person name="Larimer J."/>
            <person name="Lui A."/>
            <person name="MacDonald P.J.P."/>
            <person name="McCowen C."/>
            <person name="Montmayeur A."/>
            <person name="Murphy C."/>
            <person name="Neiman D."/>
            <person name="Pearson M."/>
            <person name="Priest M."/>
            <person name="Roberts A."/>
            <person name="Saif S."/>
            <person name="Shea T."/>
            <person name="Sisk P."/>
            <person name="Stolte C."/>
            <person name="Sykes S."/>
            <person name="Wortman J."/>
            <person name="Nusbaum C."/>
            <person name="Birren B."/>
        </authorList>
    </citation>
    <scope>NUCLEOTIDE SEQUENCE [LARGE SCALE GENOMIC DNA]</scope>
    <source>
        <strain evidence="2 3">ATCC 38327</strain>
    </source>
</reference>
<gene>
    <name evidence="2" type="ORF">AMAG_08671</name>
</gene>
<protein>
    <submittedName>
        <fullName evidence="2">Uncharacterized protein</fullName>
    </submittedName>
</protein>
<dbReference type="AlphaFoldDB" id="A0A0L0SM26"/>
<proteinExistence type="predicted"/>
<name>A0A0L0SM26_ALLM3</name>
<keyword evidence="1" id="KW-0732">Signal</keyword>
<evidence type="ECO:0000256" key="1">
    <source>
        <dbReference type="SAM" id="SignalP"/>
    </source>
</evidence>
<feature type="chain" id="PRO_5005547875" evidence="1">
    <location>
        <begin position="27"/>
        <end position="376"/>
    </location>
</feature>
<sequence>MSQPSSTFVLLFALALIALAAGSANAATPITALDEWNAFSLYEANEYSVDLPEAGYVLITDAFCSGDRMAVYINDVYNGPLTEPSSTRCDLDVGADPDKALTMSDFAHGARALKAGKSTIKIATINSPWGGGVAYFKIGLGVYTDPDLGARSSYKVITGSGKVASRDAANAACQTAGLVLADATADNWAEVVNAILASGAVQSTDAVVISSWNGNNYGGANLQLNLKTSASGTVTNAGISTLAAPAFPLCQPPPKPAGFAAKKVAAATAPTAKIVQRDGDLAVVGPASKVKHASAICAQALNGGKPAVLSAGKDKELKAAVKLAFAAAGANKQVWIGGLEAPANKPLVLATKGDAASHAVSAPDAASADKYFLCKA</sequence>
<dbReference type="EMBL" id="GG745342">
    <property type="protein sequence ID" value="KNE63562.1"/>
    <property type="molecule type" value="Genomic_DNA"/>
</dbReference>
<dbReference type="Proteomes" id="UP000054350">
    <property type="component" value="Unassembled WGS sequence"/>
</dbReference>
<organism evidence="2 3">
    <name type="scientific">Allomyces macrogynus (strain ATCC 38327)</name>
    <name type="common">Allomyces javanicus var. macrogynus</name>
    <dbReference type="NCBI Taxonomy" id="578462"/>
    <lineage>
        <taxon>Eukaryota</taxon>
        <taxon>Fungi</taxon>
        <taxon>Fungi incertae sedis</taxon>
        <taxon>Blastocladiomycota</taxon>
        <taxon>Blastocladiomycetes</taxon>
        <taxon>Blastocladiales</taxon>
        <taxon>Blastocladiaceae</taxon>
        <taxon>Allomyces</taxon>
    </lineage>
</organism>
<keyword evidence="3" id="KW-1185">Reference proteome</keyword>